<dbReference type="InterPro" id="IPR036612">
    <property type="entry name" value="KH_dom_type_1_sf"/>
</dbReference>
<feature type="region of interest" description="Disordered" evidence="2">
    <location>
        <begin position="1"/>
        <end position="25"/>
    </location>
</feature>
<dbReference type="EMBL" id="OX459123">
    <property type="protein sequence ID" value="CAI9111426.1"/>
    <property type="molecule type" value="Genomic_DNA"/>
</dbReference>
<dbReference type="Pfam" id="PF00013">
    <property type="entry name" value="KH_1"/>
    <property type="match status" value="4"/>
</dbReference>
<feature type="domain" description="K Homology" evidence="3">
    <location>
        <begin position="29"/>
        <end position="100"/>
    </location>
</feature>
<evidence type="ECO:0000256" key="1">
    <source>
        <dbReference type="ARBA" id="ARBA00022737"/>
    </source>
</evidence>
<sequence>MSNHHRRPQNPNRKAPKQGGNGQAPLHPGSVIFRILCHVDTAGGVIGNSGHLIKLLETQTGCRIRFEEPLPNCHERVINVIGDASIDRKIKLRNENEDLGGWPPQLGDDHGAGECLEMEVSSAQSGLMRVFERILQVKKNESIGVTGCRLLAGLGQVGGVMGKGGKIVLEMQKNSGAKIRVLNKDQTPSCAGPGEELIQITGDVMAVKKALVAVSHCLQVCQLPVERKKSHLSPHPKSQDPQADYLENYDMPQSVPGSDFSSFSSSLAEDVQNIMRFDNESAQRNVVFKLLCSNVSAGGVIGKGASIVRELEKETGASIKFSSPAAGLKDRIATISSMEGRDSSVSSAQNAIVLVFARSVEVDPEKGYLSDLSGSGTVNARILVTPNEIKCLKDDGGRIASDISATFSVKIQLLEPKHAPNGHSANDKVVLIVGEYEKVKSALFQVTGRLRDNFFSSSAPGETVPRHSATPSSSPLVKCSTPQSENAAELNQIGQGFALQNSFHRPKLPHEQFEDMRKARNTKDRAKNRNGKAVHQKSNVADAVVIPTLEILVPGKAFANVYGENGSNLTRIIEISGAKVTVEDPCRGRSEGKVIISGTQESIFVAQSLLQAFIGV</sequence>
<dbReference type="InterPro" id="IPR004087">
    <property type="entry name" value="KH_dom"/>
</dbReference>
<keyword evidence="5" id="KW-1185">Reference proteome</keyword>
<evidence type="ECO:0000313" key="4">
    <source>
        <dbReference type="EMBL" id="CAI9111426.1"/>
    </source>
</evidence>
<dbReference type="SMART" id="SM00322">
    <property type="entry name" value="KH"/>
    <property type="match status" value="5"/>
</dbReference>
<feature type="region of interest" description="Disordered" evidence="2">
    <location>
        <begin position="456"/>
        <end position="478"/>
    </location>
</feature>
<keyword evidence="1" id="KW-0677">Repeat</keyword>
<feature type="domain" description="K Homology" evidence="3">
    <location>
        <begin position="284"/>
        <end position="357"/>
    </location>
</feature>
<name>A0AAV1DU54_OLDCO</name>
<dbReference type="Gene3D" id="3.30.1370.10">
    <property type="entry name" value="K Homology domain, type 1"/>
    <property type="match status" value="5"/>
</dbReference>
<protein>
    <submittedName>
        <fullName evidence="4">OLC1v1011647C1</fullName>
    </submittedName>
</protein>
<dbReference type="Proteomes" id="UP001161247">
    <property type="component" value="Chromosome 6"/>
</dbReference>
<feature type="region of interest" description="Disordered" evidence="2">
    <location>
        <begin position="229"/>
        <end position="251"/>
    </location>
</feature>
<evidence type="ECO:0000313" key="5">
    <source>
        <dbReference type="Proteomes" id="UP001161247"/>
    </source>
</evidence>
<dbReference type="SUPFAM" id="SSF54791">
    <property type="entry name" value="Eukaryotic type KH-domain (KH-domain type I)"/>
    <property type="match status" value="5"/>
</dbReference>
<feature type="domain" description="K Homology" evidence="3">
    <location>
        <begin position="376"/>
        <end position="451"/>
    </location>
</feature>
<evidence type="ECO:0000259" key="3">
    <source>
        <dbReference type="SMART" id="SM00322"/>
    </source>
</evidence>
<gene>
    <name evidence="4" type="ORF">OLC1_LOCUS18828</name>
</gene>
<feature type="domain" description="K Homology" evidence="3">
    <location>
        <begin position="137"/>
        <end position="219"/>
    </location>
</feature>
<evidence type="ECO:0000256" key="2">
    <source>
        <dbReference type="SAM" id="MobiDB-lite"/>
    </source>
</evidence>
<feature type="compositionally biased region" description="Polar residues" evidence="2">
    <location>
        <begin position="469"/>
        <end position="478"/>
    </location>
</feature>
<proteinExistence type="predicted"/>
<dbReference type="GO" id="GO:0003723">
    <property type="term" value="F:RNA binding"/>
    <property type="evidence" value="ECO:0007669"/>
    <property type="project" value="InterPro"/>
</dbReference>
<dbReference type="InterPro" id="IPR004088">
    <property type="entry name" value="KH_dom_type_1"/>
</dbReference>
<organism evidence="4 5">
    <name type="scientific">Oldenlandia corymbosa var. corymbosa</name>
    <dbReference type="NCBI Taxonomy" id="529605"/>
    <lineage>
        <taxon>Eukaryota</taxon>
        <taxon>Viridiplantae</taxon>
        <taxon>Streptophyta</taxon>
        <taxon>Embryophyta</taxon>
        <taxon>Tracheophyta</taxon>
        <taxon>Spermatophyta</taxon>
        <taxon>Magnoliopsida</taxon>
        <taxon>eudicotyledons</taxon>
        <taxon>Gunneridae</taxon>
        <taxon>Pentapetalae</taxon>
        <taxon>asterids</taxon>
        <taxon>lamiids</taxon>
        <taxon>Gentianales</taxon>
        <taxon>Rubiaceae</taxon>
        <taxon>Rubioideae</taxon>
        <taxon>Spermacoceae</taxon>
        <taxon>Hedyotis-Oldenlandia complex</taxon>
        <taxon>Oldenlandia</taxon>
    </lineage>
</organism>
<accession>A0AAV1DU54</accession>
<reference evidence="4" key="1">
    <citation type="submission" date="2023-03" db="EMBL/GenBank/DDBJ databases">
        <authorList>
            <person name="Julca I."/>
        </authorList>
    </citation>
    <scope>NUCLEOTIDE SEQUENCE</scope>
</reference>
<dbReference type="PANTHER" id="PTHR10288">
    <property type="entry name" value="KH DOMAIN CONTAINING RNA BINDING PROTEIN"/>
    <property type="match status" value="1"/>
</dbReference>
<dbReference type="AlphaFoldDB" id="A0AAV1DU54"/>
<feature type="domain" description="K Homology" evidence="3">
    <location>
        <begin position="545"/>
        <end position="615"/>
    </location>
</feature>